<feature type="transmembrane region" description="Helical" evidence="6">
    <location>
        <begin position="264"/>
        <end position="284"/>
    </location>
</feature>
<comment type="caution">
    <text evidence="7">The sequence shown here is derived from an EMBL/GenBank/DDBJ whole genome shotgun (WGS) entry which is preliminary data.</text>
</comment>
<dbReference type="GO" id="GO:0044341">
    <property type="term" value="P:sodium-dependent phosphate transport"/>
    <property type="evidence" value="ECO:0007669"/>
    <property type="project" value="InterPro"/>
</dbReference>
<evidence type="ECO:0000256" key="6">
    <source>
        <dbReference type="SAM" id="Phobius"/>
    </source>
</evidence>
<gene>
    <name evidence="7" type="ORF">ERS739220_01920</name>
</gene>
<accession>A0A9W5AU91</accession>
<feature type="transmembrane region" description="Helical" evidence="6">
    <location>
        <begin position="126"/>
        <end position="142"/>
    </location>
</feature>
<feature type="transmembrane region" description="Helical" evidence="6">
    <location>
        <begin position="304"/>
        <end position="322"/>
    </location>
</feature>
<dbReference type="PANTHER" id="PTHR10010">
    <property type="entry name" value="SOLUTE CARRIER FAMILY 34 SODIUM PHOSPHATE , MEMBER 2-RELATED"/>
    <property type="match status" value="1"/>
</dbReference>
<evidence type="ECO:0000256" key="5">
    <source>
        <dbReference type="ARBA" id="ARBA00023136"/>
    </source>
</evidence>
<dbReference type="AlphaFoldDB" id="A0A9W5AU91"/>
<evidence type="ECO:0000256" key="2">
    <source>
        <dbReference type="ARBA" id="ARBA00022475"/>
    </source>
</evidence>
<keyword evidence="3 6" id="KW-0812">Transmembrane</keyword>
<evidence type="ECO:0000256" key="1">
    <source>
        <dbReference type="ARBA" id="ARBA00004651"/>
    </source>
</evidence>
<dbReference type="GO" id="GO:0005886">
    <property type="term" value="C:plasma membrane"/>
    <property type="evidence" value="ECO:0007669"/>
    <property type="project" value="UniProtKB-SubCell"/>
</dbReference>
<dbReference type="Proteomes" id="UP000052257">
    <property type="component" value="Unassembled WGS sequence"/>
</dbReference>
<name>A0A9W5AU91_CAMHY</name>
<keyword evidence="5 6" id="KW-0472">Membrane</keyword>
<dbReference type="EMBL" id="FAUW01000005">
    <property type="protein sequence ID" value="CUU88733.1"/>
    <property type="molecule type" value="Genomic_DNA"/>
</dbReference>
<keyword evidence="2" id="KW-1003">Cell membrane</keyword>
<evidence type="ECO:0000313" key="8">
    <source>
        <dbReference type="Proteomes" id="UP000052257"/>
    </source>
</evidence>
<feature type="transmembrane region" description="Helical" evidence="6">
    <location>
        <begin position="184"/>
        <end position="204"/>
    </location>
</feature>
<evidence type="ECO:0000313" key="7">
    <source>
        <dbReference type="EMBL" id="CUU88733.1"/>
    </source>
</evidence>
<dbReference type="PANTHER" id="PTHR10010:SF46">
    <property type="entry name" value="SODIUM-DEPENDENT PHOSPHATE TRANSPORT PROTEIN 2B"/>
    <property type="match status" value="1"/>
</dbReference>
<dbReference type="InterPro" id="IPR003841">
    <property type="entry name" value="Na/Pi_transpt"/>
</dbReference>
<dbReference type="GO" id="GO:0005436">
    <property type="term" value="F:sodium:phosphate symporter activity"/>
    <property type="evidence" value="ECO:0007669"/>
    <property type="project" value="InterPro"/>
</dbReference>
<feature type="transmembrane region" description="Helical" evidence="6">
    <location>
        <begin position="233"/>
        <end position="252"/>
    </location>
</feature>
<comment type="subcellular location">
    <subcellularLocation>
        <location evidence="1">Cell membrane</location>
        <topology evidence="1">Multi-pass membrane protein</topology>
    </subcellularLocation>
</comment>
<protein>
    <submittedName>
        <fullName evidence="7">Na+/Pi-cotransporter</fullName>
    </submittedName>
</protein>
<reference evidence="7 8" key="1">
    <citation type="submission" date="2015-11" db="EMBL/GenBank/DDBJ databases">
        <authorList>
            <consortium name="Pathogen Informatics"/>
        </authorList>
    </citation>
    <scope>NUCLEOTIDE SEQUENCE [LARGE SCALE GENOMIC DNA]</scope>
    <source>
        <strain evidence="7 8">006A-0191</strain>
    </source>
</reference>
<feature type="transmembrane region" description="Helical" evidence="6">
    <location>
        <begin position="154"/>
        <end position="172"/>
    </location>
</feature>
<dbReference type="NCBIfam" id="NF037997">
    <property type="entry name" value="Na_Pi_symport"/>
    <property type="match status" value="1"/>
</dbReference>
<feature type="transmembrane region" description="Helical" evidence="6">
    <location>
        <begin position="32"/>
        <end position="54"/>
    </location>
</feature>
<sequence length="588" mass="65100">MNKILFFLFLLVLCALMYISKSFLVISFGVCIFLYAMIVLENSFSMFAGIESFLKKATSSKISSFNFGLLTTAIMQSSGLVSVLAISFLSAGLISLISGLAIIYGANLGTVTGAWLVAGLGLKVDIASYAMPLIVVGMLFIFNKSDKIKGCGYFLFSIGLLFLGIAYMKSGFDNIKDTIDLSKYAMSGVSGLLVYTLIGLIMTVVMQSSHATLTLAITALGANQITYENSVAIAIGSNVGSTIMAIIGSFNANSEGKKLTVAHVIFNVTSAIITLIFINFFIFITDETAKIAGVRDDDYTIKLAIFHTYFNVTGVLLFYPLANLMEKLLNKFIKSEHKRSKVDTAYYLNEDSAQFSDSATEVLVKEVKHLYSNASSIIAKSISISKEDINSPLSPEEVIRSRQQPIKMDFDKLYNNRFKEIYSQIIDFAVLASSNSKKEDMGKFMDLRRVALLLAEALKDIKNSQPNVYKFITSNNPYIKTEYDKLRIKLLKSLRIMAKMANLKDDYDLKTELKELKEIYNDYSNDELALDTLLGGKKISNTMATSLMNDTALIQGVTKKLLKIVEIIFTHSNQNDDFEVIKNSIKIA</sequence>
<evidence type="ECO:0000256" key="4">
    <source>
        <dbReference type="ARBA" id="ARBA00022989"/>
    </source>
</evidence>
<organism evidence="7 8">
    <name type="scientific">Campylobacter hyointestinalis subsp. hyointestinalis</name>
    <dbReference type="NCBI Taxonomy" id="91352"/>
    <lineage>
        <taxon>Bacteria</taxon>
        <taxon>Pseudomonadati</taxon>
        <taxon>Campylobacterota</taxon>
        <taxon>Epsilonproteobacteria</taxon>
        <taxon>Campylobacterales</taxon>
        <taxon>Campylobacteraceae</taxon>
        <taxon>Campylobacter</taxon>
    </lineage>
</organism>
<keyword evidence="4 6" id="KW-1133">Transmembrane helix</keyword>
<proteinExistence type="predicted"/>
<feature type="transmembrane region" description="Helical" evidence="6">
    <location>
        <begin position="80"/>
        <end position="106"/>
    </location>
</feature>
<dbReference type="Pfam" id="PF02690">
    <property type="entry name" value="Na_Pi_cotrans"/>
    <property type="match status" value="2"/>
</dbReference>
<evidence type="ECO:0000256" key="3">
    <source>
        <dbReference type="ARBA" id="ARBA00022692"/>
    </source>
</evidence>